<dbReference type="Gene3D" id="3.10.310.10">
    <property type="entry name" value="Diaminopimelate Epimerase, Chain A, domain 1"/>
    <property type="match status" value="2"/>
</dbReference>
<evidence type="ECO:0000313" key="2">
    <source>
        <dbReference type="EMBL" id="GCB87665.1"/>
    </source>
</evidence>
<protein>
    <submittedName>
        <fullName evidence="2">Proline racemase</fullName>
    </submittedName>
</protein>
<dbReference type="SUPFAM" id="SSF54506">
    <property type="entry name" value="Diaminopimelate epimerase-like"/>
    <property type="match status" value="1"/>
</dbReference>
<proteinExistence type="inferred from homology"/>
<dbReference type="Proteomes" id="UP000288351">
    <property type="component" value="Unassembled WGS sequence"/>
</dbReference>
<sequence>MPAPGPHRLGGATKTRTLHAVDSHTEGMPTRVVTGGLATIPGATMAERRRHAVAHLDAVRRFLVDEPRGHPAMSGALLQPPTRPDADWGVLYVEVSGFLPMCGHGTIGVATVLVETGLVTVTEPETTVRLDTPAGLVEARVAVRDGAAEHVTLRNVDAFAVERDATVTVPELGRIRYDMAYGGNFYAIVDLARTGLPFDRSRKDDVLAAGLAVMRAVNEQNRPVHPTDPLITGCKHVQFLAPDSTARHSRNAMVIHPGWFDRSPCGTGTSARMAQLHARGELPLHTDFVNESFLGTRFTGRLIGTSEVGGRPAVVPEITGRAWITGTATYVLDPRDPFPHGFVL</sequence>
<dbReference type="STRING" id="68570.DC74_7897"/>
<evidence type="ECO:0000256" key="1">
    <source>
        <dbReference type="ARBA" id="ARBA00007529"/>
    </source>
</evidence>
<dbReference type="GO" id="GO:0047580">
    <property type="term" value="F:4-hydroxyproline epimerase activity"/>
    <property type="evidence" value="ECO:0007669"/>
    <property type="project" value="TreeGrafter"/>
</dbReference>
<name>A0A059WKH7_STRNR</name>
<comment type="similarity">
    <text evidence="1">Belongs to the proline racemase family.</text>
</comment>
<dbReference type="eggNOG" id="COG3938">
    <property type="taxonomic scope" value="Bacteria"/>
</dbReference>
<comment type="caution">
    <text evidence="2">The sequence shown here is derived from an EMBL/GenBank/DDBJ whole genome shotgun (WGS) entry which is preliminary data.</text>
</comment>
<reference evidence="2 3" key="1">
    <citation type="journal article" date="2019" name="Microbiol. Resour. Announc.">
        <title>Draft Genome Sequence of the Most Traditional epsilon-Poly-l-Lysine Producer, Streptomyces albulus NBRC14147.</title>
        <authorList>
            <person name="Yamanaka K."/>
            <person name="Hamano Y."/>
        </authorList>
    </citation>
    <scope>NUCLEOTIDE SEQUENCE [LARGE SCALE GENOMIC DNA]</scope>
    <source>
        <strain evidence="2 3">NBRC 14147</strain>
    </source>
</reference>
<organism evidence="2 3">
    <name type="scientific">Streptomyces noursei</name>
    <name type="common">Streptomyces albulus</name>
    <dbReference type="NCBI Taxonomy" id="1971"/>
    <lineage>
        <taxon>Bacteria</taxon>
        <taxon>Bacillati</taxon>
        <taxon>Actinomycetota</taxon>
        <taxon>Actinomycetes</taxon>
        <taxon>Kitasatosporales</taxon>
        <taxon>Streptomycetaceae</taxon>
        <taxon>Streptomyces</taxon>
    </lineage>
</organism>
<dbReference type="PANTHER" id="PTHR33442">
    <property type="entry name" value="TRANS-3-HYDROXY-L-PROLINE DEHYDRATASE"/>
    <property type="match status" value="1"/>
</dbReference>
<dbReference type="PANTHER" id="PTHR33442:SF5">
    <property type="entry name" value="BIFUNCTIONAL TRANS-3-HYDROXY-L-PROLINE DEHYDRATASE_2-EPIMERASE"/>
    <property type="match status" value="1"/>
</dbReference>
<dbReference type="AlphaFoldDB" id="A0A059WKH7"/>
<evidence type="ECO:0000313" key="3">
    <source>
        <dbReference type="Proteomes" id="UP000288351"/>
    </source>
</evidence>
<dbReference type="InterPro" id="IPR008794">
    <property type="entry name" value="Pro_racemase_fam"/>
</dbReference>
<dbReference type="PIRSF" id="PIRSF029792">
    <property type="entry name" value="Pro_racemase"/>
    <property type="match status" value="1"/>
</dbReference>
<accession>A0A059WKH7</accession>
<dbReference type="RefSeq" id="WP_016576245.1">
    <property type="nucleotide sequence ID" value="NZ_BHXC01000002.1"/>
</dbReference>
<dbReference type="SFLD" id="SFLDS00028">
    <property type="entry name" value="Proline_Racemase"/>
    <property type="match status" value="1"/>
</dbReference>
<dbReference type="EMBL" id="BHXC01000002">
    <property type="protein sequence ID" value="GCB87665.1"/>
    <property type="molecule type" value="Genomic_DNA"/>
</dbReference>
<gene>
    <name evidence="2" type="ORF">SALB_00334</name>
</gene>
<dbReference type="FunFam" id="3.10.310.10:FF:000005">
    <property type="entry name" value="Proline racemase"/>
    <property type="match status" value="1"/>
</dbReference>
<dbReference type="Pfam" id="PF05544">
    <property type="entry name" value="Pro_racemase"/>
    <property type="match status" value="1"/>
</dbReference>